<dbReference type="OrthoDB" id="8062037at2759"/>
<dbReference type="Pfam" id="PF13639">
    <property type="entry name" value="zf-RING_2"/>
    <property type="match status" value="1"/>
</dbReference>
<dbReference type="SUPFAM" id="SSF57850">
    <property type="entry name" value="RING/U-box"/>
    <property type="match status" value="1"/>
</dbReference>
<dbReference type="Gramene" id="TVU45904">
    <property type="protein sequence ID" value="TVU45904"/>
    <property type="gene ID" value="EJB05_05413"/>
</dbReference>
<keyword evidence="1" id="KW-0863">Zinc-finger</keyword>
<evidence type="ECO:0000256" key="2">
    <source>
        <dbReference type="SAM" id="Phobius"/>
    </source>
</evidence>
<sequence length="151" mass="16052">MSLDTACALEIAAVVAVALVIVVVVAASSGARGRSRAPVHDVELALGADTLMTYEQVAAVKKNGNAPRPAVEGKEEEDCCVICLSEYAEGDELVRVVPACGHFFHAECGVDRWLRARRTCPICRGGLLPLPRPPRPECPPMPPRARVGSPQ</sequence>
<evidence type="ECO:0000313" key="5">
    <source>
        <dbReference type="Proteomes" id="UP000324897"/>
    </source>
</evidence>
<comment type="caution">
    <text evidence="4">The sequence shown here is derived from an EMBL/GenBank/DDBJ whole genome shotgun (WGS) entry which is preliminary data.</text>
</comment>
<organism evidence="4 5">
    <name type="scientific">Eragrostis curvula</name>
    <name type="common">weeping love grass</name>
    <dbReference type="NCBI Taxonomy" id="38414"/>
    <lineage>
        <taxon>Eukaryota</taxon>
        <taxon>Viridiplantae</taxon>
        <taxon>Streptophyta</taxon>
        <taxon>Embryophyta</taxon>
        <taxon>Tracheophyta</taxon>
        <taxon>Spermatophyta</taxon>
        <taxon>Magnoliopsida</taxon>
        <taxon>Liliopsida</taxon>
        <taxon>Poales</taxon>
        <taxon>Poaceae</taxon>
        <taxon>PACMAD clade</taxon>
        <taxon>Chloridoideae</taxon>
        <taxon>Eragrostideae</taxon>
        <taxon>Eragrostidinae</taxon>
        <taxon>Eragrostis</taxon>
    </lineage>
</organism>
<keyword evidence="2" id="KW-0472">Membrane</keyword>
<proteinExistence type="predicted"/>
<dbReference type="EMBL" id="RWGY01000004">
    <property type="protein sequence ID" value="TVU45904.1"/>
    <property type="molecule type" value="Genomic_DNA"/>
</dbReference>
<dbReference type="GO" id="GO:0008270">
    <property type="term" value="F:zinc ion binding"/>
    <property type="evidence" value="ECO:0007669"/>
    <property type="project" value="UniProtKB-KW"/>
</dbReference>
<gene>
    <name evidence="4" type="ORF">EJB05_05413</name>
</gene>
<dbReference type="PROSITE" id="PS50089">
    <property type="entry name" value="ZF_RING_2"/>
    <property type="match status" value="1"/>
</dbReference>
<protein>
    <recommendedName>
        <fullName evidence="3">RING-type domain-containing protein</fullName>
    </recommendedName>
</protein>
<dbReference type="PANTHER" id="PTHR46719">
    <property type="entry name" value="TRANSCRIPTION FACTOR C2H2 FAMILY-RELATED"/>
    <property type="match status" value="1"/>
</dbReference>
<feature type="domain" description="RING-type" evidence="3">
    <location>
        <begin position="80"/>
        <end position="124"/>
    </location>
</feature>
<keyword evidence="2" id="KW-0812">Transmembrane</keyword>
<dbReference type="PANTHER" id="PTHR46719:SF7">
    <property type="entry name" value="RING-H2 FINGER PROTEIN ATL71-RELATED"/>
    <property type="match status" value="1"/>
</dbReference>
<evidence type="ECO:0000256" key="1">
    <source>
        <dbReference type="PROSITE-ProRule" id="PRU00175"/>
    </source>
</evidence>
<keyword evidence="2" id="KW-1133">Transmembrane helix</keyword>
<dbReference type="InterPro" id="IPR001841">
    <property type="entry name" value="Znf_RING"/>
</dbReference>
<feature type="non-terminal residue" evidence="4">
    <location>
        <position position="1"/>
    </location>
</feature>
<evidence type="ECO:0000259" key="3">
    <source>
        <dbReference type="PROSITE" id="PS50089"/>
    </source>
</evidence>
<keyword evidence="5" id="KW-1185">Reference proteome</keyword>
<dbReference type="InterPro" id="IPR045899">
    <property type="entry name" value="ATL71-like"/>
</dbReference>
<dbReference type="Proteomes" id="UP000324897">
    <property type="component" value="Chromosome 5"/>
</dbReference>
<reference evidence="4 5" key="1">
    <citation type="journal article" date="2019" name="Sci. Rep.">
        <title>A high-quality genome of Eragrostis curvula grass provides insights into Poaceae evolution and supports new strategies to enhance forage quality.</title>
        <authorList>
            <person name="Carballo J."/>
            <person name="Santos B.A.C.M."/>
            <person name="Zappacosta D."/>
            <person name="Garbus I."/>
            <person name="Selva J.P."/>
            <person name="Gallo C.A."/>
            <person name="Diaz A."/>
            <person name="Albertini E."/>
            <person name="Caccamo M."/>
            <person name="Echenique V."/>
        </authorList>
    </citation>
    <scope>NUCLEOTIDE SEQUENCE [LARGE SCALE GENOMIC DNA]</scope>
    <source>
        <strain evidence="5">cv. Victoria</strain>
        <tissue evidence="4">Leaf</tissue>
    </source>
</reference>
<keyword evidence="1" id="KW-0479">Metal-binding</keyword>
<keyword evidence="1" id="KW-0862">Zinc</keyword>
<dbReference type="InterPro" id="IPR013083">
    <property type="entry name" value="Znf_RING/FYVE/PHD"/>
</dbReference>
<dbReference type="Gene3D" id="3.30.40.10">
    <property type="entry name" value="Zinc/RING finger domain, C3HC4 (zinc finger)"/>
    <property type="match status" value="1"/>
</dbReference>
<dbReference type="SMART" id="SM00184">
    <property type="entry name" value="RING"/>
    <property type="match status" value="1"/>
</dbReference>
<evidence type="ECO:0000313" key="4">
    <source>
        <dbReference type="EMBL" id="TVU45904.1"/>
    </source>
</evidence>
<feature type="transmembrane region" description="Helical" evidence="2">
    <location>
        <begin position="6"/>
        <end position="27"/>
    </location>
</feature>
<dbReference type="AlphaFoldDB" id="A0A5J9WF70"/>
<accession>A0A5J9WF70</accession>
<name>A0A5J9WF70_9POAL</name>